<keyword evidence="2 5" id="KW-0812">Transmembrane</keyword>
<evidence type="ECO:0000256" key="5">
    <source>
        <dbReference type="SAM" id="Phobius"/>
    </source>
</evidence>
<feature type="transmembrane region" description="Helical" evidence="5">
    <location>
        <begin position="29"/>
        <end position="48"/>
    </location>
</feature>
<feature type="non-terminal residue" evidence="6">
    <location>
        <position position="1"/>
    </location>
</feature>
<dbReference type="AlphaFoldDB" id="A0A425D5V1"/>
<dbReference type="GO" id="GO:0016020">
    <property type="term" value="C:membrane"/>
    <property type="evidence" value="ECO:0007669"/>
    <property type="project" value="UniProtKB-SubCell"/>
</dbReference>
<dbReference type="PANTHER" id="PTHR43461:SF1">
    <property type="entry name" value="TRANSMEMBRANE PROTEIN 256"/>
    <property type="match status" value="1"/>
</dbReference>
<evidence type="ECO:0000256" key="4">
    <source>
        <dbReference type="ARBA" id="ARBA00023136"/>
    </source>
</evidence>
<accession>A0A425D5V1</accession>
<dbReference type="EMBL" id="MZMZ02002666">
    <property type="protein sequence ID" value="RQM24676.1"/>
    <property type="molecule type" value="Genomic_DNA"/>
</dbReference>
<gene>
    <name evidence="6" type="ORF">B5M09_000440</name>
</gene>
<evidence type="ECO:0000313" key="6">
    <source>
        <dbReference type="EMBL" id="RQM24676.1"/>
    </source>
</evidence>
<evidence type="ECO:0000256" key="2">
    <source>
        <dbReference type="ARBA" id="ARBA00022692"/>
    </source>
</evidence>
<dbReference type="InterPro" id="IPR006696">
    <property type="entry name" value="DUF423"/>
</dbReference>
<dbReference type="PANTHER" id="PTHR43461">
    <property type="entry name" value="TRANSMEMBRANE PROTEIN 256"/>
    <property type="match status" value="1"/>
</dbReference>
<evidence type="ECO:0000256" key="3">
    <source>
        <dbReference type="ARBA" id="ARBA00022989"/>
    </source>
</evidence>
<proteinExistence type="predicted"/>
<evidence type="ECO:0008006" key="8">
    <source>
        <dbReference type="Google" id="ProtNLM"/>
    </source>
</evidence>
<comment type="caution">
    <text evidence="6">The sequence shown here is derived from an EMBL/GenBank/DDBJ whole genome shotgun (WGS) entry which is preliminary data.</text>
</comment>
<keyword evidence="4 5" id="KW-0472">Membrane</keyword>
<dbReference type="Proteomes" id="UP000284702">
    <property type="component" value="Unassembled WGS sequence"/>
</dbReference>
<keyword evidence="7" id="KW-1185">Reference proteome</keyword>
<sequence length="157" mass="16589">THMSSKASAAAIVAAAASSSVWWKVGAVSGAAAVAFGAFGAHALQSRVHDPKRIKTWETAAHYQLVHSVALLAAPFARRPNVVGGLLTAGVVLFSGSLYTLVLTDQPKFGMITVRRALCRPSSPHVEHAPESRFHVARGRPCVCRGMACLFALNNCE</sequence>
<reference evidence="6" key="1">
    <citation type="submission" date="2018-07" db="EMBL/GenBank/DDBJ databases">
        <title>Annotation of Aphanomyces astaci genome assembly.</title>
        <authorList>
            <person name="Studholme D.J."/>
        </authorList>
    </citation>
    <scope>NUCLEOTIDE SEQUENCE [LARGE SCALE GENOMIC DNA]</scope>
    <source>
        <strain evidence="6">Pc</strain>
    </source>
</reference>
<evidence type="ECO:0000256" key="1">
    <source>
        <dbReference type="ARBA" id="ARBA00004141"/>
    </source>
</evidence>
<dbReference type="Pfam" id="PF04241">
    <property type="entry name" value="DUF423"/>
    <property type="match status" value="1"/>
</dbReference>
<name>A0A425D5V1_APHAT</name>
<organism evidence="6 7">
    <name type="scientific">Aphanomyces astaci</name>
    <name type="common">Crayfish plague agent</name>
    <dbReference type="NCBI Taxonomy" id="112090"/>
    <lineage>
        <taxon>Eukaryota</taxon>
        <taxon>Sar</taxon>
        <taxon>Stramenopiles</taxon>
        <taxon>Oomycota</taxon>
        <taxon>Saprolegniomycetes</taxon>
        <taxon>Saprolegniales</taxon>
        <taxon>Verrucalvaceae</taxon>
        <taxon>Aphanomyces</taxon>
    </lineage>
</organism>
<comment type="subcellular location">
    <subcellularLocation>
        <location evidence="1">Membrane</location>
        <topology evidence="1">Multi-pass membrane protein</topology>
    </subcellularLocation>
</comment>
<dbReference type="VEuPathDB" id="FungiDB:H257_10327"/>
<protein>
    <recommendedName>
        <fullName evidence="8">DUF423 domain-containing protein</fullName>
    </recommendedName>
</protein>
<evidence type="ECO:0000313" key="7">
    <source>
        <dbReference type="Proteomes" id="UP000284702"/>
    </source>
</evidence>
<keyword evidence="3 5" id="KW-1133">Transmembrane helix</keyword>
<feature type="transmembrane region" description="Helical" evidence="5">
    <location>
        <begin position="83"/>
        <end position="102"/>
    </location>
</feature>